<keyword evidence="2" id="KW-1185">Reference proteome</keyword>
<dbReference type="InterPro" id="IPR011257">
    <property type="entry name" value="DNA_glycosylase"/>
</dbReference>
<evidence type="ECO:0008006" key="3">
    <source>
        <dbReference type="Google" id="ProtNLM"/>
    </source>
</evidence>
<sequence length="214" mass="22915">MGQGELADILISSQGRLYSEDMGANIARDVPQQWFHWLVGALLMSARISAAQAVKAAAALKRHDLHKIDGILASTRASRIRVLNRNGYARFDNQGADYLHDAARLVRDRWSGDLRHLRDEAETPQDLLQGVQAVKGIGATGAGIFAREAQMVWPDLHPFATGPALTAARDLGLPDDAKGLARLAGGPERMARLVAGLTRAALDGPSDAVAQARG</sequence>
<evidence type="ECO:0000313" key="1">
    <source>
        <dbReference type="EMBL" id="RVV98194.1"/>
    </source>
</evidence>
<comment type="caution">
    <text evidence="1">The sequence shown here is derived from an EMBL/GenBank/DDBJ whole genome shotgun (WGS) entry which is preliminary data.</text>
</comment>
<dbReference type="Proteomes" id="UP000285908">
    <property type="component" value="Unassembled WGS sequence"/>
</dbReference>
<dbReference type="RefSeq" id="WP_127906860.1">
    <property type="nucleotide sequence ID" value="NZ_RQXX01000003.1"/>
</dbReference>
<protein>
    <recommendedName>
        <fullName evidence="3">Endonuclease</fullName>
    </recommendedName>
</protein>
<name>A0A438AHQ7_9RHOB</name>
<dbReference type="Gene3D" id="1.10.340.30">
    <property type="entry name" value="Hypothetical protein, domain 2"/>
    <property type="match status" value="1"/>
</dbReference>
<dbReference type="GO" id="GO:0006281">
    <property type="term" value="P:DNA repair"/>
    <property type="evidence" value="ECO:0007669"/>
    <property type="project" value="InterPro"/>
</dbReference>
<gene>
    <name evidence="1" type="ORF">EKE94_12180</name>
</gene>
<dbReference type="AlphaFoldDB" id="A0A438AHQ7"/>
<dbReference type="GO" id="GO:0003824">
    <property type="term" value="F:catalytic activity"/>
    <property type="evidence" value="ECO:0007669"/>
    <property type="project" value="InterPro"/>
</dbReference>
<dbReference type="SUPFAM" id="SSF48150">
    <property type="entry name" value="DNA-glycosylase"/>
    <property type="match status" value="1"/>
</dbReference>
<evidence type="ECO:0000313" key="2">
    <source>
        <dbReference type="Proteomes" id="UP000285908"/>
    </source>
</evidence>
<organism evidence="1 2">
    <name type="scientific">Mesobaculum littorinae</name>
    <dbReference type="NCBI Taxonomy" id="2486419"/>
    <lineage>
        <taxon>Bacteria</taxon>
        <taxon>Pseudomonadati</taxon>
        <taxon>Pseudomonadota</taxon>
        <taxon>Alphaproteobacteria</taxon>
        <taxon>Rhodobacterales</taxon>
        <taxon>Roseobacteraceae</taxon>
        <taxon>Mesobaculum</taxon>
    </lineage>
</organism>
<dbReference type="OrthoDB" id="3078554at2"/>
<dbReference type="EMBL" id="RQXX01000003">
    <property type="protein sequence ID" value="RVV98194.1"/>
    <property type="molecule type" value="Genomic_DNA"/>
</dbReference>
<reference evidence="1 2" key="1">
    <citation type="submission" date="2018-11" db="EMBL/GenBank/DDBJ databases">
        <title>Mesobaculum littorinae gen. nov., sp. nov., isolated from Littorina scabra that represents a novel genus of the order Rhodobacteraceae.</title>
        <authorList>
            <person name="Li F."/>
        </authorList>
    </citation>
    <scope>NUCLEOTIDE SEQUENCE [LARGE SCALE GENOMIC DNA]</scope>
    <source>
        <strain evidence="1 2">M0103</strain>
    </source>
</reference>
<proteinExistence type="predicted"/>
<accession>A0A438AHQ7</accession>